<evidence type="ECO:0000256" key="2">
    <source>
        <dbReference type="ARBA" id="ARBA00022692"/>
    </source>
</evidence>
<comment type="subcellular location">
    <subcellularLocation>
        <location evidence="1">Endomembrane system</location>
        <topology evidence="1">Multi-pass membrane protein</topology>
    </subcellularLocation>
</comment>
<evidence type="ECO:0000256" key="5">
    <source>
        <dbReference type="SAM" id="Phobius"/>
    </source>
</evidence>
<dbReference type="GO" id="GO:0012505">
    <property type="term" value="C:endomembrane system"/>
    <property type="evidence" value="ECO:0007669"/>
    <property type="project" value="UniProtKB-SubCell"/>
</dbReference>
<evidence type="ECO:0000313" key="7">
    <source>
        <dbReference type="Proteomes" id="UP000744438"/>
    </source>
</evidence>
<dbReference type="Proteomes" id="UP000744438">
    <property type="component" value="Unassembled WGS sequence"/>
</dbReference>
<keyword evidence="4 5" id="KW-0472">Membrane</keyword>
<accession>A0A937HZ73</accession>
<evidence type="ECO:0000313" key="6">
    <source>
        <dbReference type="EMBL" id="MBL6811409.1"/>
    </source>
</evidence>
<keyword evidence="2 5" id="KW-0812">Transmembrane</keyword>
<dbReference type="InterPro" id="IPR007318">
    <property type="entry name" value="Phopholipid_MeTrfase"/>
</dbReference>
<dbReference type="EMBL" id="JADHQC010000002">
    <property type="protein sequence ID" value="MBL6811409.1"/>
    <property type="molecule type" value="Genomic_DNA"/>
</dbReference>
<evidence type="ECO:0000256" key="1">
    <source>
        <dbReference type="ARBA" id="ARBA00004127"/>
    </source>
</evidence>
<sequence>MLWIKTFFGILFQTALLGVFLYLPALTLNWPDAFLFISIHFLITIMASAYLLIVKPASIEARMNYDSEAQPKEDRLATVLMLSAIVVGLSLAPIDIFHLNLSSNFEGNIKNIGLGFYIIGMLLVMASMNANEFAETTVNIQDERGQKVIDSGIYSKVRHPMYTGFIFFITGVNVWLGTYLSLILSLIFLAIALKSRISIEEKTLLNDLEGYEAYCKKVKARLIPYLF</sequence>
<name>A0A937HZ73_9GAMM</name>
<evidence type="ECO:0000256" key="3">
    <source>
        <dbReference type="ARBA" id="ARBA00022989"/>
    </source>
</evidence>
<dbReference type="PANTHER" id="PTHR43847:SF1">
    <property type="entry name" value="BLL3993 PROTEIN"/>
    <property type="match status" value="1"/>
</dbReference>
<feature type="transmembrane region" description="Helical" evidence="5">
    <location>
        <begin position="165"/>
        <end position="193"/>
    </location>
</feature>
<proteinExistence type="predicted"/>
<feature type="transmembrane region" description="Helical" evidence="5">
    <location>
        <begin position="7"/>
        <end position="27"/>
    </location>
</feature>
<dbReference type="Gene3D" id="1.20.120.1630">
    <property type="match status" value="1"/>
</dbReference>
<organism evidence="6 7">
    <name type="scientific">SAR86 cluster bacterium</name>
    <dbReference type="NCBI Taxonomy" id="2030880"/>
    <lineage>
        <taxon>Bacteria</taxon>
        <taxon>Pseudomonadati</taxon>
        <taxon>Pseudomonadota</taxon>
        <taxon>Gammaproteobacteria</taxon>
        <taxon>SAR86 cluster</taxon>
    </lineage>
</organism>
<dbReference type="AlphaFoldDB" id="A0A937HZ73"/>
<dbReference type="PANTHER" id="PTHR43847">
    <property type="entry name" value="BLL3993 PROTEIN"/>
    <property type="match status" value="1"/>
</dbReference>
<gene>
    <name evidence="6" type="ORF">ISQ63_00840</name>
</gene>
<comment type="caution">
    <text evidence="6">The sequence shown here is derived from an EMBL/GenBank/DDBJ whole genome shotgun (WGS) entry which is preliminary data.</text>
</comment>
<evidence type="ECO:0000256" key="4">
    <source>
        <dbReference type="ARBA" id="ARBA00023136"/>
    </source>
</evidence>
<protein>
    <submittedName>
        <fullName evidence="6">Isoprenylcysteine carboxylmethyltransferase family protein</fullName>
    </submittedName>
</protein>
<feature type="transmembrane region" description="Helical" evidence="5">
    <location>
        <begin position="33"/>
        <end position="54"/>
    </location>
</feature>
<feature type="transmembrane region" description="Helical" evidence="5">
    <location>
        <begin position="75"/>
        <end position="94"/>
    </location>
</feature>
<dbReference type="InterPro" id="IPR052527">
    <property type="entry name" value="Metal_cation-efflux_comp"/>
</dbReference>
<dbReference type="Pfam" id="PF04191">
    <property type="entry name" value="PEMT"/>
    <property type="match status" value="1"/>
</dbReference>
<feature type="transmembrane region" description="Helical" evidence="5">
    <location>
        <begin position="114"/>
        <end position="134"/>
    </location>
</feature>
<keyword evidence="3 5" id="KW-1133">Transmembrane helix</keyword>
<reference evidence="6" key="1">
    <citation type="submission" date="2020-10" db="EMBL/GenBank/DDBJ databases">
        <title>Microbiome of the Black Sea water column analyzed by genome centric metagenomics.</title>
        <authorList>
            <person name="Cabello-Yeves P.J."/>
            <person name="Callieri C."/>
            <person name="Picazo A."/>
            <person name="Mehrshad M."/>
            <person name="Haro-Moreno J.M."/>
            <person name="Roda-Garcia J."/>
            <person name="Dzembekova N."/>
            <person name="Slabakova V."/>
            <person name="Slabakova N."/>
            <person name="Moncheva S."/>
            <person name="Rodriguez-Valera F."/>
        </authorList>
    </citation>
    <scope>NUCLEOTIDE SEQUENCE</scope>
    <source>
        <strain evidence="6">BS307-5m-G49</strain>
    </source>
</reference>